<evidence type="ECO:0008006" key="4">
    <source>
        <dbReference type="Google" id="ProtNLM"/>
    </source>
</evidence>
<sequence length="77" mass="8487">MEIEYIWGVLAVIAVLFILIFGNSIPKHGSVTEGDVIVALKSGHKVRAIKYYRSVHGVSLKEAKNAIEKLTSKHALK</sequence>
<dbReference type="Proteomes" id="UP000016505">
    <property type="component" value="Chromosome II"/>
</dbReference>
<evidence type="ECO:0000313" key="2">
    <source>
        <dbReference type="EMBL" id="ATC88499.1"/>
    </source>
</evidence>
<evidence type="ECO:0000313" key="3">
    <source>
        <dbReference type="Proteomes" id="UP000016505"/>
    </source>
</evidence>
<accession>A0A290S9D6</accession>
<protein>
    <recommendedName>
        <fullName evidence="4">Ribosomal protein L7/L12 C-terminal domain-containing protein</fullName>
    </recommendedName>
</protein>
<proteinExistence type="predicted"/>
<dbReference type="RefSeq" id="WP_010553583.1">
    <property type="nucleotide sequence ID" value="NZ_CP011026.1"/>
</dbReference>
<name>A0A290S9D6_9GAMM</name>
<dbReference type="AlphaFoldDB" id="A0A290S9D6"/>
<dbReference type="SUPFAM" id="SSF54736">
    <property type="entry name" value="ClpS-like"/>
    <property type="match status" value="1"/>
</dbReference>
<feature type="transmembrane region" description="Helical" evidence="1">
    <location>
        <begin position="6"/>
        <end position="25"/>
    </location>
</feature>
<keyword evidence="1" id="KW-0472">Membrane</keyword>
<dbReference type="KEGG" id="part:PARC_b0274"/>
<dbReference type="InterPro" id="IPR014719">
    <property type="entry name" value="Ribosomal_bL12_C/ClpS-like"/>
</dbReference>
<keyword evidence="1" id="KW-0812">Transmembrane</keyword>
<dbReference type="EMBL" id="CP011026">
    <property type="protein sequence ID" value="ATC88499.1"/>
    <property type="molecule type" value="Genomic_DNA"/>
</dbReference>
<dbReference type="Gene3D" id="3.30.1390.10">
    <property type="match status" value="1"/>
</dbReference>
<gene>
    <name evidence="2" type="ORF">PARC_b0274</name>
</gene>
<keyword evidence="1" id="KW-1133">Transmembrane helix</keyword>
<evidence type="ECO:0000256" key="1">
    <source>
        <dbReference type="SAM" id="Phobius"/>
    </source>
</evidence>
<dbReference type="OrthoDB" id="6272807at2"/>
<organism evidence="2 3">
    <name type="scientific">Pseudoalteromonas arctica A 37-1-2</name>
    <dbReference type="NCBI Taxonomy" id="1117313"/>
    <lineage>
        <taxon>Bacteria</taxon>
        <taxon>Pseudomonadati</taxon>
        <taxon>Pseudomonadota</taxon>
        <taxon>Gammaproteobacteria</taxon>
        <taxon>Alteromonadales</taxon>
        <taxon>Pseudoalteromonadaceae</taxon>
        <taxon>Pseudoalteromonas</taxon>
    </lineage>
</organism>
<reference evidence="2 3" key="1">
    <citation type="journal article" date="2012" name="J. Bacteriol.">
        <title>Genome sequences of type strains of seven species of the marine bacterium Pseudoalteromonas.</title>
        <authorList>
            <person name="Xie B.B."/>
            <person name="Shu Y.L."/>
            <person name="Qin Q.L."/>
            <person name="Rong J.C."/>
            <person name="Zhang X.Y."/>
            <person name="Chen X.L."/>
            <person name="Shi M."/>
            <person name="He H.L."/>
            <person name="Zhou B.C."/>
            <person name="Zhang Y.Z."/>
        </authorList>
    </citation>
    <scope>NUCLEOTIDE SEQUENCE [LARGE SCALE GENOMIC DNA]</scope>
    <source>
        <strain evidence="2 3">A 37-1-2</strain>
    </source>
</reference>